<dbReference type="EMBL" id="AOKY01000228">
    <property type="protein sequence ID" value="KDB25072.1"/>
    <property type="molecule type" value="Genomic_DNA"/>
</dbReference>
<evidence type="ECO:0000256" key="4">
    <source>
        <dbReference type="ARBA" id="ARBA00022692"/>
    </source>
</evidence>
<dbReference type="Pfam" id="PF25539">
    <property type="entry name" value="Bestrophin_2"/>
    <property type="match status" value="1"/>
</dbReference>
<accession>A0A059JC73</accession>
<dbReference type="HOGENOM" id="CLU_029790_1_1_1"/>
<dbReference type="PANTHER" id="PTHR33281:SF19">
    <property type="entry name" value="VOLTAGE-DEPENDENT ANION CHANNEL-FORMING PROTEIN YNEE"/>
    <property type="match status" value="1"/>
</dbReference>
<proteinExistence type="predicted"/>
<comment type="subcellular location">
    <subcellularLocation>
        <location evidence="1">Cell membrane</location>
        <topology evidence="1">Multi-pass membrane protein</topology>
    </subcellularLocation>
</comment>
<keyword evidence="6" id="KW-0406">Ion transport</keyword>
<protein>
    <submittedName>
        <fullName evidence="9">Uncharacterized protein</fullName>
    </submittedName>
</protein>
<keyword evidence="2" id="KW-0813">Transport</keyword>
<keyword evidence="5" id="KW-1133">Transmembrane helix</keyword>
<evidence type="ECO:0000256" key="7">
    <source>
        <dbReference type="ARBA" id="ARBA00023136"/>
    </source>
</evidence>
<sequence length="491" mass="54087">MSEETSHNQEPAPHPQNHRAQSKASSMETKCEPPKTGQSTPSKITPRPTYISGAAAASDLKLPQQMLSKRNTIDINDYFKGPRNLDRHSKWPLFLRVHGSVMPRMIIPLLMMACWSTLITCVTRLGGVPLGIDSTLLTVLGFVVGLALSLRSSTAYERYGEGRKYWASLMQNSRTLARIIWIHKTEREGEEGKEDIISKLTGINLIVAFAVALKHKLRFEPGNSYEDISGLIDHLDTFAKAANDPNMGSGKKPGMMKAIGQYLSIPMAMSNPRKQIKRSDKPLGNLPAEILNYLSAYVHESLINGSIPMPVHQSQAGACLNALEEVMTGNERVLNTPLPLAYTILISQITWLYVLALPFQLVNKLEWVAIPGTIAATYIIHGIASICAEIENPFGDDVNDLPLDVFCQQLAADLDIITSTPPAKADDFINREDNYVLYPLSKSSVNMWKDRSVEDIRAALKAKATLTPARLNEAGSRDIALAMKGQDESIA</sequence>
<dbReference type="PANTHER" id="PTHR33281">
    <property type="entry name" value="UPF0187 PROTEIN YNEE"/>
    <property type="match status" value="1"/>
</dbReference>
<reference evidence="9 10" key="1">
    <citation type="submission" date="2014-02" db="EMBL/GenBank/DDBJ databases">
        <title>The Genome Sequence of Trichophyton interdigitale MR816.</title>
        <authorList>
            <consortium name="The Broad Institute Genomics Platform"/>
            <person name="Cuomo C.A."/>
            <person name="White T.C."/>
            <person name="Graser Y."/>
            <person name="Martinez-Rossi N."/>
            <person name="Heitman J."/>
            <person name="Young S.K."/>
            <person name="Zeng Q."/>
            <person name="Gargeya S."/>
            <person name="Abouelleil A."/>
            <person name="Alvarado L."/>
            <person name="Chapman S.B."/>
            <person name="Gainer-Dewar J."/>
            <person name="Goldberg J."/>
            <person name="Griggs A."/>
            <person name="Gujja S."/>
            <person name="Hansen M."/>
            <person name="Howarth C."/>
            <person name="Imamovic A."/>
            <person name="Larimer J."/>
            <person name="Martinez D."/>
            <person name="Murphy C."/>
            <person name="Pearson M.D."/>
            <person name="Persinoti G."/>
            <person name="Poon T."/>
            <person name="Priest M."/>
            <person name="Roberts A.D."/>
            <person name="Saif S."/>
            <person name="Shea T.D."/>
            <person name="Sykes S.N."/>
            <person name="Wortman J."/>
            <person name="Nusbaum C."/>
            <person name="Birren B."/>
        </authorList>
    </citation>
    <scope>NUCLEOTIDE SEQUENCE [LARGE SCALE GENOMIC DNA]</scope>
    <source>
        <strain evidence="9 10">MR816</strain>
    </source>
</reference>
<evidence type="ECO:0000313" key="9">
    <source>
        <dbReference type="EMBL" id="KDB25072.1"/>
    </source>
</evidence>
<comment type="caution">
    <text evidence="9">The sequence shown here is derived from an EMBL/GenBank/DDBJ whole genome shotgun (WGS) entry which is preliminary data.</text>
</comment>
<dbReference type="InterPro" id="IPR044669">
    <property type="entry name" value="YneE/VCCN1/2-like"/>
</dbReference>
<evidence type="ECO:0000256" key="6">
    <source>
        <dbReference type="ARBA" id="ARBA00023065"/>
    </source>
</evidence>
<feature type="region of interest" description="Disordered" evidence="8">
    <location>
        <begin position="1"/>
        <end position="48"/>
    </location>
</feature>
<evidence type="ECO:0000256" key="1">
    <source>
        <dbReference type="ARBA" id="ARBA00004651"/>
    </source>
</evidence>
<keyword evidence="3" id="KW-1003">Cell membrane</keyword>
<evidence type="ECO:0000313" key="10">
    <source>
        <dbReference type="Proteomes" id="UP000024533"/>
    </source>
</evidence>
<keyword evidence="7" id="KW-0472">Membrane</keyword>
<organism evidence="9 10">
    <name type="scientific">Trichophyton interdigitale (strain MR816)</name>
    <dbReference type="NCBI Taxonomy" id="1215338"/>
    <lineage>
        <taxon>Eukaryota</taxon>
        <taxon>Fungi</taxon>
        <taxon>Dikarya</taxon>
        <taxon>Ascomycota</taxon>
        <taxon>Pezizomycotina</taxon>
        <taxon>Eurotiomycetes</taxon>
        <taxon>Eurotiomycetidae</taxon>
        <taxon>Onygenales</taxon>
        <taxon>Arthrodermataceae</taxon>
        <taxon>Trichophyton</taxon>
    </lineage>
</organism>
<dbReference type="GO" id="GO:0005886">
    <property type="term" value="C:plasma membrane"/>
    <property type="evidence" value="ECO:0007669"/>
    <property type="project" value="UniProtKB-SubCell"/>
</dbReference>
<keyword evidence="4" id="KW-0812">Transmembrane</keyword>
<name>A0A059JC73_TRIIM</name>
<dbReference type="Proteomes" id="UP000024533">
    <property type="component" value="Unassembled WGS sequence"/>
</dbReference>
<dbReference type="GO" id="GO:0005254">
    <property type="term" value="F:chloride channel activity"/>
    <property type="evidence" value="ECO:0007669"/>
    <property type="project" value="InterPro"/>
</dbReference>
<dbReference type="AlphaFoldDB" id="A0A059JC73"/>
<gene>
    <name evidence="9" type="ORF">H109_03080</name>
</gene>
<evidence type="ECO:0000256" key="3">
    <source>
        <dbReference type="ARBA" id="ARBA00022475"/>
    </source>
</evidence>
<evidence type="ECO:0000256" key="5">
    <source>
        <dbReference type="ARBA" id="ARBA00022989"/>
    </source>
</evidence>
<dbReference type="OMA" id="FEPYTAY"/>
<evidence type="ECO:0000256" key="8">
    <source>
        <dbReference type="SAM" id="MobiDB-lite"/>
    </source>
</evidence>
<keyword evidence="10" id="KW-1185">Reference proteome</keyword>
<evidence type="ECO:0000256" key="2">
    <source>
        <dbReference type="ARBA" id="ARBA00022448"/>
    </source>
</evidence>
<dbReference type="OrthoDB" id="1368at2759"/>
<dbReference type="STRING" id="1215338.A0A059JC73"/>